<dbReference type="PROSITE" id="PS51257">
    <property type="entry name" value="PROKAR_LIPOPROTEIN"/>
    <property type="match status" value="1"/>
</dbReference>
<dbReference type="GO" id="GO:0005634">
    <property type="term" value="C:nucleus"/>
    <property type="evidence" value="ECO:0007669"/>
    <property type="project" value="TreeGrafter"/>
</dbReference>
<dbReference type="InterPro" id="IPR035965">
    <property type="entry name" value="PAS-like_dom_sf"/>
</dbReference>
<accession>A0A813HX31</accession>
<dbReference type="OrthoDB" id="447251at2759"/>
<evidence type="ECO:0000256" key="2">
    <source>
        <dbReference type="ARBA" id="ARBA00022643"/>
    </source>
</evidence>
<dbReference type="InterPro" id="IPR000014">
    <property type="entry name" value="PAS"/>
</dbReference>
<dbReference type="Proteomes" id="UP000654075">
    <property type="component" value="Unassembled WGS sequence"/>
</dbReference>
<dbReference type="Gene3D" id="3.30.450.20">
    <property type="entry name" value="PAS domain"/>
    <property type="match status" value="1"/>
</dbReference>
<dbReference type="EMBL" id="CAJNNV010033142">
    <property type="protein sequence ID" value="CAE8642277.1"/>
    <property type="molecule type" value="Genomic_DNA"/>
</dbReference>
<keyword evidence="2" id="KW-0288">FMN</keyword>
<feature type="signal peptide" evidence="5">
    <location>
        <begin position="1"/>
        <end position="38"/>
    </location>
</feature>
<sequence>MVKGCHRTKLPLPLICKMGHPIMITLLQMLLLSCSVFAQPGIPSIPTFPPTYQMNRSTIIMPCNSSGLTDPASTKGWGIVDFDWSNGKDIWAKAKPMNCEEMLVEQVKKTTSASPGTTVWVYRNGIKALPWYTLVRTKVTDPAYSKWFMPFSPAVIANHSAAHVPVCDNNYDPPQCSNLYHDQMQTPGYPKGDGICDPPGCDVGSVPVGEYLFDPRAGNVSVNGQTLIEWYIEEYLFGPTGAGNPNISGFYFDDTWTTGGPSEMDGHAAEDMGLTAADLADLIAAFQWQQSHVYATILKRGKFTWNQFWNGSPEKTAWIDCPAPMVAKKTCSADVRSLCNASSPARTVAMVYSFSPGCMSSTEKLADPDTDIAAFLLTRGPYAWLGHGWSNCNRVYEYPTGLDFDYGEPLSLCKETKEGSGIFTREWSKSTVHMDCNTFKGMVREKHEEKIGWAIVVAQKFHGALHRAFLRRKRRNLRKTCKIDNPDMTDLPVDDHSRLSCDEGFLGQLRLPVSQSDPAPFPAGRTDIPLIAVSEAFESMTGYSRSEILGVNCRFLNQGCPISPSDLAGLRLASDNGSAFTALLPNRKKSGEMFVNLLDLRGLTIAHQLETDEELWYLIGIQADVTGLAECKVPEDHLKELQEIATLIRTKLAKELSKLAAQGAEQLDRQPTSSSAASTWTLDTKNPNAWKLLQEPVWRSGSLTHKAIMDLATKKKAMGSVQWQRPVEQNSRAESFLQPIGFFNAGVVLVSIVSFLTGLLLGRGSRRQD</sequence>
<dbReference type="PANTHER" id="PTHR47429:SF2">
    <property type="entry name" value="PROTEIN TWIN LOV 1"/>
    <property type="match status" value="1"/>
</dbReference>
<keyword evidence="4" id="KW-1133">Transmembrane helix</keyword>
<name>A0A813HX31_POLGL</name>
<reference evidence="7" key="1">
    <citation type="submission" date="2021-02" db="EMBL/GenBank/DDBJ databases">
        <authorList>
            <person name="Dougan E. K."/>
            <person name="Rhodes N."/>
            <person name="Thang M."/>
            <person name="Chan C."/>
        </authorList>
    </citation>
    <scope>NUCLEOTIDE SEQUENCE</scope>
</reference>
<dbReference type="PANTHER" id="PTHR47429">
    <property type="entry name" value="PROTEIN TWIN LOV 1"/>
    <property type="match status" value="1"/>
</dbReference>
<feature type="domain" description="PAS" evidence="6">
    <location>
        <begin position="529"/>
        <end position="626"/>
    </location>
</feature>
<evidence type="ECO:0000256" key="4">
    <source>
        <dbReference type="SAM" id="Phobius"/>
    </source>
</evidence>
<evidence type="ECO:0000313" key="8">
    <source>
        <dbReference type="Proteomes" id="UP000654075"/>
    </source>
</evidence>
<keyword evidence="8" id="KW-1185">Reference proteome</keyword>
<feature type="chain" id="PRO_5032318454" description="PAS domain-containing protein" evidence="5">
    <location>
        <begin position="39"/>
        <end position="769"/>
    </location>
</feature>
<comment type="caution">
    <text evidence="7">The sequence shown here is derived from an EMBL/GenBank/DDBJ whole genome shotgun (WGS) entry which is preliminary data.</text>
</comment>
<keyword evidence="5" id="KW-0732">Signal</keyword>
<gene>
    <name evidence="7" type="ORF">PGLA1383_LOCUS56785</name>
</gene>
<evidence type="ECO:0000256" key="3">
    <source>
        <dbReference type="ARBA" id="ARBA00022991"/>
    </source>
</evidence>
<keyword evidence="4" id="KW-0472">Membrane</keyword>
<keyword evidence="3" id="KW-0157">Chromophore</keyword>
<evidence type="ECO:0000259" key="6">
    <source>
        <dbReference type="Pfam" id="PF13426"/>
    </source>
</evidence>
<organism evidence="7 8">
    <name type="scientific">Polarella glacialis</name>
    <name type="common">Dinoflagellate</name>
    <dbReference type="NCBI Taxonomy" id="89957"/>
    <lineage>
        <taxon>Eukaryota</taxon>
        <taxon>Sar</taxon>
        <taxon>Alveolata</taxon>
        <taxon>Dinophyceae</taxon>
        <taxon>Suessiales</taxon>
        <taxon>Suessiaceae</taxon>
        <taxon>Polarella</taxon>
    </lineage>
</organism>
<dbReference type="SUPFAM" id="SSF55785">
    <property type="entry name" value="PYP-like sensor domain (PAS domain)"/>
    <property type="match status" value="1"/>
</dbReference>
<protein>
    <recommendedName>
        <fullName evidence="6">PAS domain-containing protein</fullName>
    </recommendedName>
</protein>
<dbReference type="AlphaFoldDB" id="A0A813HX31"/>
<dbReference type="Pfam" id="PF13426">
    <property type="entry name" value="PAS_9"/>
    <property type="match status" value="1"/>
</dbReference>
<proteinExistence type="predicted"/>
<evidence type="ECO:0000313" key="7">
    <source>
        <dbReference type="EMBL" id="CAE8642277.1"/>
    </source>
</evidence>
<keyword evidence="4" id="KW-0812">Transmembrane</keyword>
<keyword evidence="1" id="KW-0285">Flavoprotein</keyword>
<evidence type="ECO:0000256" key="5">
    <source>
        <dbReference type="SAM" id="SignalP"/>
    </source>
</evidence>
<evidence type="ECO:0000256" key="1">
    <source>
        <dbReference type="ARBA" id="ARBA00022630"/>
    </source>
</evidence>
<feature type="transmembrane region" description="Helical" evidence="4">
    <location>
        <begin position="740"/>
        <end position="761"/>
    </location>
</feature>